<feature type="transmembrane region" description="Helical" evidence="2">
    <location>
        <begin position="106"/>
        <end position="124"/>
    </location>
</feature>
<proteinExistence type="predicted"/>
<keyword evidence="2" id="KW-1133">Transmembrane helix</keyword>
<dbReference type="RefSeq" id="WP_211603215.1">
    <property type="nucleotide sequence ID" value="NZ_JAGSNF010000016.1"/>
</dbReference>
<dbReference type="AlphaFoldDB" id="A0A941DAN7"/>
<evidence type="ECO:0000313" key="4">
    <source>
        <dbReference type="Proteomes" id="UP000677016"/>
    </source>
</evidence>
<feature type="transmembrane region" description="Helical" evidence="2">
    <location>
        <begin position="76"/>
        <end position="94"/>
    </location>
</feature>
<keyword evidence="2" id="KW-0472">Membrane</keyword>
<name>A0A941DAN7_9MICO</name>
<reference evidence="3" key="1">
    <citation type="submission" date="2021-04" db="EMBL/GenBank/DDBJ databases">
        <title>Phycicoccus avicenniae sp. nov., a novel endophytic actinomycetes isolated from branch of Avicennia mariana.</title>
        <authorList>
            <person name="Tuo L."/>
        </authorList>
    </citation>
    <scope>NUCLEOTIDE SEQUENCE</scope>
    <source>
        <strain evidence="3">BSK3Z-2</strain>
    </source>
</reference>
<feature type="transmembrane region" description="Helical" evidence="2">
    <location>
        <begin position="37"/>
        <end position="56"/>
    </location>
</feature>
<evidence type="ECO:0008006" key="5">
    <source>
        <dbReference type="Google" id="ProtNLM"/>
    </source>
</evidence>
<feature type="transmembrane region" description="Helical" evidence="2">
    <location>
        <begin position="189"/>
        <end position="207"/>
    </location>
</feature>
<feature type="region of interest" description="Disordered" evidence="1">
    <location>
        <begin position="1"/>
        <end position="28"/>
    </location>
</feature>
<evidence type="ECO:0000313" key="3">
    <source>
        <dbReference type="EMBL" id="MBR7743925.1"/>
    </source>
</evidence>
<protein>
    <recommendedName>
        <fullName evidence="5">DUF998 domain-containing protein</fullName>
    </recommendedName>
</protein>
<dbReference type="EMBL" id="JAGSNF010000016">
    <property type="protein sequence ID" value="MBR7743925.1"/>
    <property type="molecule type" value="Genomic_DNA"/>
</dbReference>
<keyword evidence="4" id="KW-1185">Reference proteome</keyword>
<sequence>MSRTTVTPAPARTDGRTATPTGSPGHPDLAAAVRRRGLVLAAGAATWALSMVTVGANPETTVGVTVSDLTALPFQVGVMALLGAMSLTGAVGTGRGARVAIRVERVLLSLAMLWTVVHGCFPAFRDAGWLAALDVFWPLSMLGMFLIGIKVAVSGRWRGAARAWPVVAESWAVVCIPVFATVGAPVSDWVGGAHLLVGYTVLGLLLARRTGLVLPRG</sequence>
<evidence type="ECO:0000256" key="1">
    <source>
        <dbReference type="SAM" id="MobiDB-lite"/>
    </source>
</evidence>
<evidence type="ECO:0000256" key="2">
    <source>
        <dbReference type="SAM" id="Phobius"/>
    </source>
</evidence>
<gene>
    <name evidence="3" type="ORF">KC207_11545</name>
</gene>
<comment type="caution">
    <text evidence="3">The sequence shown here is derived from an EMBL/GenBank/DDBJ whole genome shotgun (WGS) entry which is preliminary data.</text>
</comment>
<feature type="transmembrane region" description="Helical" evidence="2">
    <location>
        <begin position="130"/>
        <end position="151"/>
    </location>
</feature>
<dbReference type="Proteomes" id="UP000677016">
    <property type="component" value="Unassembled WGS sequence"/>
</dbReference>
<keyword evidence="2" id="KW-0812">Transmembrane</keyword>
<organism evidence="3 4">
    <name type="scientific">Phycicoccus avicenniae</name>
    <dbReference type="NCBI Taxonomy" id="2828860"/>
    <lineage>
        <taxon>Bacteria</taxon>
        <taxon>Bacillati</taxon>
        <taxon>Actinomycetota</taxon>
        <taxon>Actinomycetes</taxon>
        <taxon>Micrococcales</taxon>
        <taxon>Intrasporangiaceae</taxon>
        <taxon>Phycicoccus</taxon>
    </lineage>
</organism>
<feature type="transmembrane region" description="Helical" evidence="2">
    <location>
        <begin position="163"/>
        <end position="183"/>
    </location>
</feature>
<accession>A0A941DAN7</accession>